<evidence type="ECO:0000256" key="1">
    <source>
        <dbReference type="ARBA" id="ARBA00008857"/>
    </source>
</evidence>
<protein>
    <submittedName>
        <fullName evidence="7">Site-specific recombinase XerD</fullName>
    </submittedName>
</protein>
<dbReference type="Proteomes" id="UP000245535">
    <property type="component" value="Unassembled WGS sequence"/>
</dbReference>
<dbReference type="GO" id="GO:0015074">
    <property type="term" value="P:DNA integration"/>
    <property type="evidence" value="ECO:0007669"/>
    <property type="project" value="UniProtKB-KW"/>
</dbReference>
<dbReference type="InterPro" id="IPR025269">
    <property type="entry name" value="SAM-like_dom"/>
</dbReference>
<dbReference type="InterPro" id="IPR044068">
    <property type="entry name" value="CB"/>
</dbReference>
<dbReference type="GO" id="GO:0006310">
    <property type="term" value="P:DNA recombination"/>
    <property type="evidence" value="ECO:0007669"/>
    <property type="project" value="UniProtKB-KW"/>
</dbReference>
<evidence type="ECO:0000256" key="3">
    <source>
        <dbReference type="ARBA" id="ARBA00023125"/>
    </source>
</evidence>
<keyword evidence="3 5" id="KW-0238">DNA-binding</keyword>
<keyword evidence="4" id="KW-0233">DNA recombination</keyword>
<evidence type="ECO:0000313" key="7">
    <source>
        <dbReference type="EMBL" id="PWJ43862.1"/>
    </source>
</evidence>
<dbReference type="Gene3D" id="1.10.150.130">
    <property type="match status" value="1"/>
</dbReference>
<dbReference type="EMBL" id="QGDO01000001">
    <property type="protein sequence ID" value="PWJ43862.1"/>
    <property type="molecule type" value="Genomic_DNA"/>
</dbReference>
<dbReference type="Pfam" id="PF13102">
    <property type="entry name" value="Phage_int_SAM_5"/>
    <property type="match status" value="1"/>
</dbReference>
<dbReference type="SUPFAM" id="SSF56349">
    <property type="entry name" value="DNA breaking-rejoining enzymes"/>
    <property type="match status" value="1"/>
</dbReference>
<dbReference type="Gene3D" id="1.10.443.10">
    <property type="entry name" value="Intergrase catalytic core"/>
    <property type="match status" value="1"/>
</dbReference>
<feature type="domain" description="Core-binding (CB)" evidence="6">
    <location>
        <begin position="119"/>
        <end position="205"/>
    </location>
</feature>
<dbReference type="Pfam" id="PF00589">
    <property type="entry name" value="Phage_integrase"/>
    <property type="match status" value="1"/>
</dbReference>
<evidence type="ECO:0000259" key="6">
    <source>
        <dbReference type="PROSITE" id="PS51900"/>
    </source>
</evidence>
<dbReference type="InterPro" id="IPR002104">
    <property type="entry name" value="Integrase_catalytic"/>
</dbReference>
<evidence type="ECO:0000256" key="2">
    <source>
        <dbReference type="ARBA" id="ARBA00022908"/>
    </source>
</evidence>
<keyword evidence="2" id="KW-0229">DNA integration</keyword>
<gene>
    <name evidence="7" type="ORF">BC781_101208</name>
</gene>
<evidence type="ECO:0000256" key="4">
    <source>
        <dbReference type="ARBA" id="ARBA00023172"/>
    </source>
</evidence>
<dbReference type="PANTHER" id="PTHR30349">
    <property type="entry name" value="PHAGE INTEGRASE-RELATED"/>
    <property type="match status" value="1"/>
</dbReference>
<dbReference type="InterPro" id="IPR011010">
    <property type="entry name" value="DNA_brk_join_enz"/>
</dbReference>
<comment type="caution">
    <text evidence="7">The sequence shown here is derived from an EMBL/GenBank/DDBJ whole genome shotgun (WGS) entry which is preliminary data.</text>
</comment>
<dbReference type="GO" id="GO:0003677">
    <property type="term" value="F:DNA binding"/>
    <property type="evidence" value="ECO:0007669"/>
    <property type="project" value="UniProtKB-UniRule"/>
</dbReference>
<name>A0A315ZEV7_SEDFL</name>
<comment type="similarity">
    <text evidence="1">Belongs to the 'phage' integrase family.</text>
</comment>
<dbReference type="AlphaFoldDB" id="A0A315ZEV7"/>
<dbReference type="RefSeq" id="WP_109615394.1">
    <property type="nucleotide sequence ID" value="NZ_QGDO01000001.1"/>
</dbReference>
<evidence type="ECO:0000256" key="5">
    <source>
        <dbReference type="PROSITE-ProRule" id="PRU01248"/>
    </source>
</evidence>
<reference evidence="7 8" key="1">
    <citation type="submission" date="2018-03" db="EMBL/GenBank/DDBJ databases">
        <title>Genomic Encyclopedia of Archaeal and Bacterial Type Strains, Phase II (KMG-II): from individual species to whole genera.</title>
        <authorList>
            <person name="Goeker M."/>
        </authorList>
    </citation>
    <scope>NUCLEOTIDE SEQUENCE [LARGE SCALE GENOMIC DNA]</scope>
    <source>
        <strain evidence="7 8">DSM 28229</strain>
    </source>
</reference>
<sequence length="419" mass="49405">MDIKVHFQLGGKKDKKGLDYIRVIIYLDKFHQLSLTTGYKINPKYWNPKKQEVRKTFSDAEVINTFLASRSTLIKNLYFQEYRTREIDWETFKEKAKALSYHKQKTKAMPEHIAPKKKLSFYQVFSMFLEAQSSSYARSTYKNYLVTLRNIKEFNQSQHKSNLRFEDINLGWFDQFKNYLVSQQLSNATINQQTKNTKAFLNWAREREYHAISLDGSKVKSLKEHDFDPIVLTKEELKRLYEMKLEPFSTEDNIRDVFCFLCFTLQRHEALKNYSPVQVVDKKQAWEFTSQKTRKKTYVPFSLFGGRAKEILEKYDYQLPLPSKNLINKMIKKLCFKAGITTLVYKPKYIGSNDLGEYTEKYKAVTTHTARRTGTTLAAEQLSLQFIQKITNHSSLKTLKKYIKVHKDVMIEKCSDVSL</sequence>
<evidence type="ECO:0000313" key="8">
    <source>
        <dbReference type="Proteomes" id="UP000245535"/>
    </source>
</evidence>
<dbReference type="PANTHER" id="PTHR30349:SF64">
    <property type="entry name" value="PROPHAGE INTEGRASE INTD-RELATED"/>
    <property type="match status" value="1"/>
</dbReference>
<proteinExistence type="inferred from homology"/>
<dbReference type="InterPro" id="IPR013762">
    <property type="entry name" value="Integrase-like_cat_sf"/>
</dbReference>
<organism evidence="7 8">
    <name type="scientific">Sediminitomix flava</name>
    <dbReference type="NCBI Taxonomy" id="379075"/>
    <lineage>
        <taxon>Bacteria</taxon>
        <taxon>Pseudomonadati</taxon>
        <taxon>Bacteroidota</taxon>
        <taxon>Cytophagia</taxon>
        <taxon>Cytophagales</taxon>
        <taxon>Flammeovirgaceae</taxon>
        <taxon>Sediminitomix</taxon>
    </lineage>
</organism>
<dbReference type="PROSITE" id="PS51900">
    <property type="entry name" value="CB"/>
    <property type="match status" value="1"/>
</dbReference>
<dbReference type="OrthoDB" id="937349at2"/>
<keyword evidence="8" id="KW-1185">Reference proteome</keyword>
<dbReference type="InterPro" id="IPR050090">
    <property type="entry name" value="Tyrosine_recombinase_XerCD"/>
</dbReference>
<dbReference type="InterPro" id="IPR010998">
    <property type="entry name" value="Integrase_recombinase_N"/>
</dbReference>
<accession>A0A315ZEV7</accession>